<dbReference type="HAMAP" id="MF_00836">
    <property type="entry name" value="PhnN"/>
    <property type="match status" value="1"/>
</dbReference>
<gene>
    <name evidence="6" type="primary">phnN</name>
    <name evidence="8" type="ORF">TMS3_0111645</name>
</gene>
<dbReference type="GO" id="GO:0005829">
    <property type="term" value="C:cytosol"/>
    <property type="evidence" value="ECO:0007669"/>
    <property type="project" value="TreeGrafter"/>
</dbReference>
<evidence type="ECO:0000256" key="3">
    <source>
        <dbReference type="ARBA" id="ARBA00022679"/>
    </source>
</evidence>
<proteinExistence type="inferred from homology"/>
<keyword evidence="3 6" id="KW-0808">Transferase</keyword>
<sequence length="188" mass="20308">MRGSLIYLIGPSGSGKDSLLHAAREHLGERGCEIARRVITRSAEATGEDAVAVSPEAFAEQERAGAFAMSWRAHGLAYGIPRQIDDWLAAGRDVLVNGSRGYLDEARRRYPDLIGVLLTVDGEVLRQRLLARGRETPAEIEARLARNGQFLAGAAAEAAQLHLLDNSGPLPQTLDNLLRLISASRTCV</sequence>
<dbReference type="EMBL" id="AWSQ01000002">
    <property type="protein sequence ID" value="KFX70141.1"/>
    <property type="molecule type" value="Genomic_DNA"/>
</dbReference>
<dbReference type="SUPFAM" id="SSF52540">
    <property type="entry name" value="P-loop containing nucleoside triphosphate hydrolases"/>
    <property type="match status" value="1"/>
</dbReference>
<evidence type="ECO:0000313" key="9">
    <source>
        <dbReference type="Proteomes" id="UP000030063"/>
    </source>
</evidence>
<evidence type="ECO:0000256" key="5">
    <source>
        <dbReference type="ARBA" id="ARBA00022840"/>
    </source>
</evidence>
<dbReference type="EC" id="2.7.4.23" evidence="6"/>
<evidence type="ECO:0000256" key="1">
    <source>
        <dbReference type="ARBA" id="ARBA00000373"/>
    </source>
</evidence>
<dbReference type="GO" id="GO:0006015">
    <property type="term" value="P:5-phosphoribose 1-diphosphate biosynthetic process"/>
    <property type="evidence" value="ECO:0007669"/>
    <property type="project" value="UniProtKB-UniRule"/>
</dbReference>
<comment type="caution">
    <text evidence="8">The sequence shown here is derived from an EMBL/GenBank/DDBJ whole genome shotgun (WGS) entry which is preliminary data.</text>
</comment>
<dbReference type="Gene3D" id="3.40.50.300">
    <property type="entry name" value="P-loop containing nucleotide triphosphate hydrolases"/>
    <property type="match status" value="1"/>
</dbReference>
<dbReference type="NCBIfam" id="NF007485">
    <property type="entry name" value="PRK10078.1"/>
    <property type="match status" value="1"/>
</dbReference>
<reference evidence="8 9" key="1">
    <citation type="journal article" date="2014" name="Genome Announc.">
        <title>Draft Genome Sequence of Petroleum Oil-Degrading Marine Bacterium Pseudomonas taeanensis Strain MS-3, Isolated from a Crude Oil-Contaminated Seashore.</title>
        <authorList>
            <person name="Lee S.Y."/>
            <person name="Kim S.H."/>
            <person name="Lee D.G."/>
            <person name="Shin S."/>
            <person name="Yun S.H."/>
            <person name="Choi C.W."/>
            <person name="Chung Y.H."/>
            <person name="Choi J.S."/>
            <person name="Kahng H.Y."/>
            <person name="Kim S.I."/>
        </authorList>
    </citation>
    <scope>NUCLEOTIDE SEQUENCE [LARGE SCALE GENOMIC DNA]</scope>
    <source>
        <strain evidence="8 9">MS-3</strain>
    </source>
</reference>
<evidence type="ECO:0000256" key="2">
    <source>
        <dbReference type="ARBA" id="ARBA00005069"/>
    </source>
</evidence>
<accession>A0A0A1YM09</accession>
<dbReference type="UniPathway" id="UPA00087">
    <property type="reaction ID" value="UER00175"/>
</dbReference>
<keyword evidence="8" id="KW-0418">Kinase</keyword>
<keyword evidence="4 6" id="KW-0547">Nucleotide-binding</keyword>
<dbReference type="OrthoDB" id="341217at2"/>
<comment type="catalytic activity">
    <reaction evidence="1 6">
        <text>alpha-D-ribose 1,5-bisphosphate + ATP = 5-phospho-alpha-D-ribose 1-diphosphate + ADP</text>
        <dbReference type="Rhea" id="RHEA:20109"/>
        <dbReference type="ChEBI" id="CHEBI:30616"/>
        <dbReference type="ChEBI" id="CHEBI:58017"/>
        <dbReference type="ChEBI" id="CHEBI:68688"/>
        <dbReference type="ChEBI" id="CHEBI:456216"/>
        <dbReference type="EC" id="2.7.4.23"/>
    </reaction>
</comment>
<keyword evidence="9" id="KW-1185">Reference proteome</keyword>
<keyword evidence="5 6" id="KW-0067">ATP-binding</keyword>
<dbReference type="InterPro" id="IPR012699">
    <property type="entry name" value="PhnN"/>
</dbReference>
<organism evidence="8 9">
    <name type="scientific">Pseudomonas taeanensis MS-3</name>
    <dbReference type="NCBI Taxonomy" id="1395571"/>
    <lineage>
        <taxon>Bacteria</taxon>
        <taxon>Pseudomonadati</taxon>
        <taxon>Pseudomonadota</taxon>
        <taxon>Gammaproteobacteria</taxon>
        <taxon>Pseudomonadales</taxon>
        <taxon>Pseudomonadaceae</taxon>
        <taxon>Pseudomonas</taxon>
    </lineage>
</organism>
<dbReference type="AlphaFoldDB" id="A0A0A1YM09"/>
<comment type="pathway">
    <text evidence="2 6">Metabolic intermediate biosynthesis; 5-phospho-alpha-D-ribose 1-diphosphate biosynthesis; 5-phospho-alpha-D-ribose 1-diphosphate from D-ribose 5-phosphate (route II): step 3/3.</text>
</comment>
<dbReference type="NCBIfam" id="TIGR02322">
    <property type="entry name" value="phosphon_PhnN"/>
    <property type="match status" value="1"/>
</dbReference>
<feature type="binding site" evidence="6">
    <location>
        <begin position="10"/>
        <end position="17"/>
    </location>
    <ligand>
        <name>ATP</name>
        <dbReference type="ChEBI" id="CHEBI:30616"/>
    </ligand>
</feature>
<evidence type="ECO:0000259" key="7">
    <source>
        <dbReference type="SMART" id="SM00072"/>
    </source>
</evidence>
<dbReference type="GO" id="GO:0005524">
    <property type="term" value="F:ATP binding"/>
    <property type="evidence" value="ECO:0007669"/>
    <property type="project" value="UniProtKB-KW"/>
</dbReference>
<dbReference type="InterPro" id="IPR027417">
    <property type="entry name" value="P-loop_NTPase"/>
</dbReference>
<feature type="domain" description="Guanylate kinase/L-type calcium channel beta subunit" evidence="7">
    <location>
        <begin position="2"/>
        <end position="185"/>
    </location>
</feature>
<name>A0A0A1YM09_9PSED</name>
<dbReference type="eggNOG" id="COG3709">
    <property type="taxonomic scope" value="Bacteria"/>
</dbReference>
<evidence type="ECO:0000256" key="6">
    <source>
        <dbReference type="HAMAP-Rule" id="MF_00836"/>
    </source>
</evidence>
<dbReference type="GO" id="GO:0019634">
    <property type="term" value="P:organic phosphonate metabolic process"/>
    <property type="evidence" value="ECO:0007669"/>
    <property type="project" value="UniProtKB-UniRule"/>
</dbReference>
<evidence type="ECO:0000313" key="8">
    <source>
        <dbReference type="EMBL" id="KFX70141.1"/>
    </source>
</evidence>
<dbReference type="PANTHER" id="PTHR23117">
    <property type="entry name" value="GUANYLATE KINASE-RELATED"/>
    <property type="match status" value="1"/>
</dbReference>
<dbReference type="STRING" id="1395571.TMS3_0111645"/>
<dbReference type="Proteomes" id="UP000030063">
    <property type="component" value="Unassembled WGS sequence"/>
</dbReference>
<comment type="function">
    <text evidence="6">Catalyzes the phosphorylation of ribose 1,5-bisphosphate to 5-phospho-D-ribosyl alpha-1-diphosphate (PRPP).</text>
</comment>
<comment type="similarity">
    <text evidence="6">Belongs to the ribose 1,5-bisphosphokinase family.</text>
</comment>
<protein>
    <recommendedName>
        <fullName evidence="6">Ribose 1,5-bisphosphate phosphokinase PhnN</fullName>
        <ecNumber evidence="6">2.7.4.23</ecNumber>
    </recommendedName>
    <alternativeName>
        <fullName evidence="6">Ribose 1,5-bisphosphokinase</fullName>
    </alternativeName>
</protein>
<evidence type="ECO:0000256" key="4">
    <source>
        <dbReference type="ARBA" id="ARBA00022741"/>
    </source>
</evidence>
<dbReference type="GO" id="GO:0033863">
    <property type="term" value="F:ribose 1,5-bisphosphate phosphokinase activity"/>
    <property type="evidence" value="ECO:0007669"/>
    <property type="project" value="UniProtKB-UniRule"/>
</dbReference>
<dbReference type="RefSeq" id="WP_025165396.1">
    <property type="nucleotide sequence ID" value="NZ_AWSQ01000002.1"/>
</dbReference>
<dbReference type="PANTHER" id="PTHR23117:SF8">
    <property type="entry name" value="RIBOSE 1,5-BISPHOSPHATE PHOSPHOKINASE PHNN"/>
    <property type="match status" value="1"/>
</dbReference>
<dbReference type="InterPro" id="IPR008145">
    <property type="entry name" value="GK/Ca_channel_bsu"/>
</dbReference>
<dbReference type="SMART" id="SM00072">
    <property type="entry name" value="GuKc"/>
    <property type="match status" value="1"/>
</dbReference>